<dbReference type="AlphaFoldDB" id="A0A1X7HF93"/>
<dbReference type="PROSITE" id="PS50198">
    <property type="entry name" value="PPIC_PPIASE_2"/>
    <property type="match status" value="1"/>
</dbReference>
<dbReference type="SUPFAM" id="SSF109998">
    <property type="entry name" value="Triger factor/SurA peptide-binding domain-like"/>
    <property type="match status" value="1"/>
</dbReference>
<sequence>MDQAHQLIRKPRWVVAGVFLLVLTIFTSAAWAKEKGDAKDEDDYIAKINDVPISLSEFERAVRRNKSSVLHYFQEKYNVEQTPEFWTTSFQGEIPAAMLKKQALDDSVRIKLRQLIAKEQNVVQDISYEGFLQQLQQENERRKQAIQNHEVVYGPAQYQEEAYFEYRMTNETITVKQKMSASKVNEDSVKQFYDLHKDERYVTSGYVKVQRISIPFLDAKQHVDTFKKEQAQIELEKVRQDLAAGASFADLAQAYMTTDQEMELTYHLGNDRQNARSPLAQAAAKLSINGISGMIEEHGSLHVIKCIEKIDPGSAYIPLEEIREQVRQDMIDDQYESYVSKRLLEVTIVRNESQYQSYPMPR</sequence>
<dbReference type="EMBL" id="LT840184">
    <property type="protein sequence ID" value="SMF84521.1"/>
    <property type="molecule type" value="Genomic_DNA"/>
</dbReference>
<dbReference type="Proteomes" id="UP000192940">
    <property type="component" value="Chromosome I"/>
</dbReference>
<comment type="catalytic activity">
    <reaction evidence="1">
        <text>[protein]-peptidylproline (omega=180) = [protein]-peptidylproline (omega=0)</text>
        <dbReference type="Rhea" id="RHEA:16237"/>
        <dbReference type="Rhea" id="RHEA-COMP:10747"/>
        <dbReference type="Rhea" id="RHEA-COMP:10748"/>
        <dbReference type="ChEBI" id="CHEBI:83833"/>
        <dbReference type="ChEBI" id="CHEBI:83834"/>
        <dbReference type="EC" id="5.2.1.8"/>
    </reaction>
</comment>
<name>A0A1X7HF93_9BACL</name>
<evidence type="ECO:0000313" key="8">
    <source>
        <dbReference type="EMBL" id="SMF84521.1"/>
    </source>
</evidence>
<feature type="domain" description="PpiC" evidence="7">
    <location>
        <begin position="204"/>
        <end position="308"/>
    </location>
</feature>
<dbReference type="EC" id="5.2.1.8" evidence="2"/>
<evidence type="ECO:0000256" key="6">
    <source>
        <dbReference type="PROSITE-ProRule" id="PRU00278"/>
    </source>
</evidence>
<evidence type="ECO:0000259" key="7">
    <source>
        <dbReference type="PROSITE" id="PS50198"/>
    </source>
</evidence>
<dbReference type="Gene3D" id="3.10.50.40">
    <property type="match status" value="1"/>
</dbReference>
<dbReference type="Pfam" id="PF13145">
    <property type="entry name" value="Rotamase_2"/>
    <property type="match status" value="1"/>
</dbReference>
<evidence type="ECO:0000256" key="3">
    <source>
        <dbReference type="ARBA" id="ARBA00022729"/>
    </source>
</evidence>
<keyword evidence="9" id="KW-1185">Reference proteome</keyword>
<gene>
    <name evidence="8" type="ORF">SAMN05661091_2638</name>
</gene>
<evidence type="ECO:0000256" key="4">
    <source>
        <dbReference type="ARBA" id="ARBA00023110"/>
    </source>
</evidence>
<protein>
    <recommendedName>
        <fullName evidence="2">peptidylprolyl isomerase</fullName>
        <ecNumber evidence="2">5.2.1.8</ecNumber>
    </recommendedName>
</protein>
<keyword evidence="3" id="KW-0732">Signal</keyword>
<evidence type="ECO:0000313" key="9">
    <source>
        <dbReference type="Proteomes" id="UP000192940"/>
    </source>
</evidence>
<keyword evidence="4 6" id="KW-0697">Rotamase</keyword>
<dbReference type="PANTHER" id="PTHR47245:SF1">
    <property type="entry name" value="FOLDASE PROTEIN PRSA"/>
    <property type="match status" value="1"/>
</dbReference>
<keyword evidence="5 6" id="KW-0413">Isomerase</keyword>
<dbReference type="InterPro" id="IPR050245">
    <property type="entry name" value="PrsA_foldase"/>
</dbReference>
<dbReference type="Gene3D" id="1.10.4030.10">
    <property type="entry name" value="Porin chaperone SurA, peptide-binding domain"/>
    <property type="match status" value="1"/>
</dbReference>
<evidence type="ECO:0000256" key="2">
    <source>
        <dbReference type="ARBA" id="ARBA00013194"/>
    </source>
</evidence>
<dbReference type="GO" id="GO:0003755">
    <property type="term" value="F:peptidyl-prolyl cis-trans isomerase activity"/>
    <property type="evidence" value="ECO:0007669"/>
    <property type="project" value="UniProtKB-KW"/>
</dbReference>
<dbReference type="SUPFAM" id="SSF54534">
    <property type="entry name" value="FKBP-like"/>
    <property type="match status" value="1"/>
</dbReference>
<dbReference type="InterPro" id="IPR000297">
    <property type="entry name" value="PPIase_PpiC"/>
</dbReference>
<evidence type="ECO:0000256" key="1">
    <source>
        <dbReference type="ARBA" id="ARBA00000971"/>
    </source>
</evidence>
<accession>A0A1X7HF93</accession>
<proteinExistence type="predicted"/>
<evidence type="ECO:0000256" key="5">
    <source>
        <dbReference type="ARBA" id="ARBA00023235"/>
    </source>
</evidence>
<reference evidence="9" key="1">
    <citation type="submission" date="2017-04" db="EMBL/GenBank/DDBJ databases">
        <authorList>
            <person name="Varghese N."/>
            <person name="Submissions S."/>
        </authorList>
    </citation>
    <scope>NUCLEOTIDE SEQUENCE [LARGE SCALE GENOMIC DNA]</scope>
    <source>
        <strain evidence="9">N3/975</strain>
    </source>
</reference>
<dbReference type="RefSeq" id="WP_208919598.1">
    <property type="nucleotide sequence ID" value="NZ_LT840184.1"/>
</dbReference>
<dbReference type="InterPro" id="IPR027304">
    <property type="entry name" value="Trigger_fact/SurA_dom_sf"/>
</dbReference>
<dbReference type="Pfam" id="PF13623">
    <property type="entry name" value="SurA_N_2"/>
    <property type="match status" value="1"/>
</dbReference>
<dbReference type="STRING" id="1313296.SAMN05661091_2638"/>
<dbReference type="InterPro" id="IPR046357">
    <property type="entry name" value="PPIase_dom_sf"/>
</dbReference>
<dbReference type="PANTHER" id="PTHR47245">
    <property type="entry name" value="PEPTIDYLPROLYL ISOMERASE"/>
    <property type="match status" value="1"/>
</dbReference>
<organism evidence="8 9">
    <name type="scientific">Paenibacillus uliginis N3/975</name>
    <dbReference type="NCBI Taxonomy" id="1313296"/>
    <lineage>
        <taxon>Bacteria</taxon>
        <taxon>Bacillati</taxon>
        <taxon>Bacillota</taxon>
        <taxon>Bacilli</taxon>
        <taxon>Bacillales</taxon>
        <taxon>Paenibacillaceae</taxon>
        <taxon>Paenibacillus</taxon>
    </lineage>
</organism>